<gene>
    <name evidence="2" type="ORF">FHU35_11821</name>
</gene>
<reference evidence="2 3" key="1">
    <citation type="submission" date="2019-06" db="EMBL/GenBank/DDBJ databases">
        <title>Sequencing the genomes of 1000 actinobacteria strains.</title>
        <authorList>
            <person name="Klenk H.-P."/>
        </authorList>
    </citation>
    <scope>NUCLEOTIDE SEQUENCE [LARGE SCALE GENOMIC DNA]</scope>
    <source>
        <strain evidence="2 3">DSM 46699</strain>
    </source>
</reference>
<proteinExistence type="predicted"/>
<keyword evidence="1" id="KW-0812">Transmembrane</keyword>
<evidence type="ECO:0000256" key="1">
    <source>
        <dbReference type="SAM" id="Phobius"/>
    </source>
</evidence>
<keyword evidence="1" id="KW-0472">Membrane</keyword>
<comment type="caution">
    <text evidence="2">The sequence shown here is derived from an EMBL/GenBank/DDBJ whole genome shotgun (WGS) entry which is preliminary data.</text>
</comment>
<accession>A0A561V9D4</accession>
<dbReference type="Proteomes" id="UP000316184">
    <property type="component" value="Unassembled WGS sequence"/>
</dbReference>
<dbReference type="EMBL" id="VIWX01000001">
    <property type="protein sequence ID" value="TWG08202.1"/>
    <property type="molecule type" value="Genomic_DNA"/>
</dbReference>
<name>A0A561V9D4_9PSEU</name>
<keyword evidence="3" id="KW-1185">Reference proteome</keyword>
<evidence type="ECO:0000313" key="3">
    <source>
        <dbReference type="Proteomes" id="UP000316184"/>
    </source>
</evidence>
<keyword evidence="1" id="KW-1133">Transmembrane helix</keyword>
<protein>
    <submittedName>
        <fullName evidence="2">Uncharacterized protein</fullName>
    </submittedName>
</protein>
<sequence>MNSVPFVWTLVLLAVGLVLLVFLLVRTLLGVRRFQRVQRGATRDLAGRSGMVKARIAGLKVAVSQRRGS</sequence>
<dbReference type="AlphaFoldDB" id="A0A561V9D4"/>
<feature type="transmembrane region" description="Helical" evidence="1">
    <location>
        <begin position="6"/>
        <end position="29"/>
    </location>
</feature>
<dbReference type="NCBIfam" id="NF037944">
    <property type="entry name" value="holin_2"/>
    <property type="match status" value="1"/>
</dbReference>
<evidence type="ECO:0000313" key="2">
    <source>
        <dbReference type="EMBL" id="TWG08202.1"/>
    </source>
</evidence>
<organism evidence="2 3">
    <name type="scientific">Saccharopolyspora dendranthemae</name>
    <dbReference type="NCBI Taxonomy" id="1181886"/>
    <lineage>
        <taxon>Bacteria</taxon>
        <taxon>Bacillati</taxon>
        <taxon>Actinomycetota</taxon>
        <taxon>Actinomycetes</taxon>
        <taxon>Pseudonocardiales</taxon>
        <taxon>Pseudonocardiaceae</taxon>
        <taxon>Saccharopolyspora</taxon>
    </lineage>
</organism>